<feature type="transmembrane region" description="Helical" evidence="1">
    <location>
        <begin position="187"/>
        <end position="213"/>
    </location>
</feature>
<organism evidence="2">
    <name type="scientific">marine metagenome</name>
    <dbReference type="NCBI Taxonomy" id="408172"/>
    <lineage>
        <taxon>unclassified sequences</taxon>
        <taxon>metagenomes</taxon>
        <taxon>ecological metagenomes</taxon>
    </lineage>
</organism>
<evidence type="ECO:0000256" key="1">
    <source>
        <dbReference type="SAM" id="Phobius"/>
    </source>
</evidence>
<reference evidence="2" key="1">
    <citation type="submission" date="2018-05" db="EMBL/GenBank/DDBJ databases">
        <authorList>
            <person name="Lanie J.A."/>
            <person name="Ng W.-L."/>
            <person name="Kazmierczak K.M."/>
            <person name="Andrzejewski T.M."/>
            <person name="Davidsen T.M."/>
            <person name="Wayne K.J."/>
            <person name="Tettelin H."/>
            <person name="Glass J.I."/>
            <person name="Rusch D."/>
            <person name="Podicherti R."/>
            <person name="Tsui H.-C.T."/>
            <person name="Winkler M.E."/>
        </authorList>
    </citation>
    <scope>NUCLEOTIDE SEQUENCE</scope>
</reference>
<sequence>MRTPFVLLFGIVIALLASVIIESPVTASSTESTTDTATSVVTGSGVTTGTITLAKKHWYNTNKDLTISCATDGDVSNGSTISSDRRTVSLTGLTAGTTQNCTPTYLAEIADATISIVLKIVPFLLMVGALLSSFGSVFVGARAGMGGGFGMGALSTVILVFIGVVLIPIVLSFSTLVSEAYSIAPEYIGVTAILPLVSIGYVLSLLGTAFGGLSPSVKGVFNR</sequence>
<name>A0A381SX17_9ZZZZ</name>
<dbReference type="EMBL" id="UINC01003618">
    <property type="protein sequence ID" value="SVA07878.1"/>
    <property type="molecule type" value="Genomic_DNA"/>
</dbReference>
<keyword evidence="1" id="KW-0812">Transmembrane</keyword>
<keyword evidence="1" id="KW-1133">Transmembrane helix</keyword>
<proteinExistence type="predicted"/>
<gene>
    <name evidence="2" type="ORF">METZ01_LOCUS60732</name>
</gene>
<keyword evidence="1" id="KW-0472">Membrane</keyword>
<accession>A0A381SX17</accession>
<dbReference type="AlphaFoldDB" id="A0A381SX17"/>
<feature type="transmembrane region" description="Helical" evidence="1">
    <location>
        <begin position="153"/>
        <end position="175"/>
    </location>
</feature>
<evidence type="ECO:0000313" key="2">
    <source>
        <dbReference type="EMBL" id="SVA07878.1"/>
    </source>
</evidence>
<feature type="transmembrane region" description="Helical" evidence="1">
    <location>
        <begin position="120"/>
        <end position="141"/>
    </location>
</feature>
<protein>
    <submittedName>
        <fullName evidence="2">Uncharacterized protein</fullName>
    </submittedName>
</protein>